<keyword evidence="2" id="KW-0812">Transmembrane</keyword>
<keyword evidence="2" id="KW-0472">Membrane</keyword>
<feature type="transmembrane region" description="Helical" evidence="2">
    <location>
        <begin position="66"/>
        <end position="89"/>
    </location>
</feature>
<name>A0A172UWP6_9MYCO</name>
<feature type="region of interest" description="Disordered" evidence="1">
    <location>
        <begin position="1"/>
        <end position="30"/>
    </location>
</feature>
<keyword evidence="2" id="KW-1133">Transmembrane helix</keyword>
<dbReference type="RefSeq" id="WP_068004260.1">
    <property type="nucleotide sequence ID" value="NZ_CP015597.1"/>
</dbReference>
<dbReference type="EMBL" id="CP015597">
    <property type="protein sequence ID" value="ANE83455.1"/>
    <property type="molecule type" value="Genomic_DNA"/>
</dbReference>
<dbReference type="Proteomes" id="UP000077143">
    <property type="component" value="Plasmid pMYC1"/>
</dbReference>
<keyword evidence="4" id="KW-1185">Reference proteome</keyword>
<proteinExistence type="predicted"/>
<organism evidence="3 4">
    <name type="scientific">Mycobacterium adipatum</name>
    <dbReference type="NCBI Taxonomy" id="1682113"/>
    <lineage>
        <taxon>Bacteria</taxon>
        <taxon>Bacillati</taxon>
        <taxon>Actinomycetota</taxon>
        <taxon>Actinomycetes</taxon>
        <taxon>Mycobacteriales</taxon>
        <taxon>Mycobacteriaceae</taxon>
        <taxon>Mycobacterium</taxon>
    </lineage>
</organism>
<evidence type="ECO:0000313" key="4">
    <source>
        <dbReference type="Proteomes" id="UP000077143"/>
    </source>
</evidence>
<evidence type="ECO:0000256" key="1">
    <source>
        <dbReference type="SAM" id="MobiDB-lite"/>
    </source>
</evidence>
<evidence type="ECO:0000313" key="3">
    <source>
        <dbReference type="EMBL" id="ANE83455.1"/>
    </source>
</evidence>
<accession>A0A172UWP6</accession>
<geneLocation type="plasmid" evidence="4">
    <name>pmyc1</name>
</geneLocation>
<keyword evidence="3" id="KW-0614">Plasmid</keyword>
<reference evidence="3 4" key="1">
    <citation type="submission" date="2016-05" db="EMBL/GenBank/DDBJ databases">
        <title>Complete genome sequence of a phthalic acid esters degrading Mycobacterium sp. YC-RL4.</title>
        <authorList>
            <person name="Ren L."/>
            <person name="Fan S."/>
            <person name="Ruth N."/>
            <person name="Jia Y."/>
            <person name="Wang J."/>
            <person name="Qiao C."/>
        </authorList>
    </citation>
    <scope>NUCLEOTIDE SEQUENCE [LARGE SCALE GENOMIC DNA]</scope>
    <source>
        <strain evidence="3 4">YC-RL4</strain>
        <plasmid evidence="4">pmyc1</plasmid>
    </source>
</reference>
<sequence>MTDQFPYPGPTGGQPEPQTPNGYGVTPPPPVGAYSAGYPYSYSQQPQNWPPAYPAAPKKGMRTGTIVGLVLGLAALAFAAMFIAPFLLLKWATSGVDDSIDNLTGGKTEQILADQLDVTIGEFTVENNGSYVDTSLEVTFYNKGDERETFRVEIEAVNSDGDRIETDYISVEHLDAGQTSTEVVFDVVDENIVDELESAEFRVISVSTS</sequence>
<dbReference type="AlphaFoldDB" id="A0A172UWP6"/>
<protein>
    <submittedName>
        <fullName evidence="3">Uncharacterized protein</fullName>
    </submittedName>
</protein>
<evidence type="ECO:0000256" key="2">
    <source>
        <dbReference type="SAM" id="Phobius"/>
    </source>
</evidence>
<gene>
    <name evidence="3" type="ORF">A7U43_28505</name>
</gene>
<feature type="compositionally biased region" description="Low complexity" evidence="1">
    <location>
        <begin position="13"/>
        <end position="22"/>
    </location>
</feature>
<dbReference type="KEGG" id="madi:A7U43_28505"/>